<reference evidence="8 9" key="1">
    <citation type="submission" date="2024-09" db="EMBL/GenBank/DDBJ databases">
        <authorList>
            <person name="Sun Q."/>
            <person name="Mori K."/>
        </authorList>
    </citation>
    <scope>NUCLEOTIDE SEQUENCE [LARGE SCALE GENOMIC DNA]</scope>
    <source>
        <strain evidence="8 9">JCM 3028</strain>
    </source>
</reference>
<dbReference type="InterPro" id="IPR003593">
    <property type="entry name" value="AAA+_ATPase"/>
</dbReference>
<feature type="region of interest" description="Disordered" evidence="6">
    <location>
        <begin position="312"/>
        <end position="360"/>
    </location>
</feature>
<dbReference type="GO" id="GO:0005524">
    <property type="term" value="F:ATP binding"/>
    <property type="evidence" value="ECO:0007669"/>
    <property type="project" value="UniProtKB-KW"/>
</dbReference>
<protein>
    <submittedName>
        <fullName evidence="8">ATP-binding cassette domain-containing protein</fullName>
    </submittedName>
</protein>
<keyword evidence="3" id="KW-0547">Nucleotide-binding</keyword>
<gene>
    <name evidence="8" type="ORF">ACFFRH_08130</name>
</gene>
<dbReference type="Pfam" id="PF13732">
    <property type="entry name" value="DrrA1-3_C"/>
    <property type="match status" value="1"/>
</dbReference>
<dbReference type="PANTHER" id="PTHR42711:SF19">
    <property type="entry name" value="DOXORUBICIN RESISTANCE ATP-BINDING PROTEIN DRRA"/>
    <property type="match status" value="1"/>
</dbReference>
<dbReference type="Proteomes" id="UP001589610">
    <property type="component" value="Unassembled WGS sequence"/>
</dbReference>
<keyword evidence="2" id="KW-0813">Transport</keyword>
<dbReference type="RefSeq" id="WP_344744397.1">
    <property type="nucleotide sequence ID" value="NZ_BAAAWW010000043.1"/>
</dbReference>
<dbReference type="Pfam" id="PF00005">
    <property type="entry name" value="ABC_tran"/>
    <property type="match status" value="1"/>
</dbReference>
<keyword evidence="5" id="KW-0046">Antibiotic resistance</keyword>
<dbReference type="InterPro" id="IPR025302">
    <property type="entry name" value="DrrA1/2-like_C"/>
</dbReference>
<name>A0ABV5T8R8_9ACTN</name>
<comment type="caution">
    <text evidence="8">The sequence shown here is derived from an EMBL/GenBank/DDBJ whole genome shotgun (WGS) entry which is preliminary data.</text>
</comment>
<feature type="compositionally biased region" description="Low complexity" evidence="6">
    <location>
        <begin position="321"/>
        <end position="344"/>
    </location>
</feature>
<evidence type="ECO:0000256" key="1">
    <source>
        <dbReference type="ARBA" id="ARBA00004202"/>
    </source>
</evidence>
<evidence type="ECO:0000256" key="3">
    <source>
        <dbReference type="ARBA" id="ARBA00022741"/>
    </source>
</evidence>
<proteinExistence type="predicted"/>
<dbReference type="InterPro" id="IPR003439">
    <property type="entry name" value="ABC_transporter-like_ATP-bd"/>
</dbReference>
<keyword evidence="9" id="KW-1185">Reference proteome</keyword>
<evidence type="ECO:0000256" key="2">
    <source>
        <dbReference type="ARBA" id="ARBA00022448"/>
    </source>
</evidence>
<evidence type="ECO:0000256" key="4">
    <source>
        <dbReference type="ARBA" id="ARBA00022840"/>
    </source>
</evidence>
<feature type="compositionally biased region" description="Polar residues" evidence="6">
    <location>
        <begin position="345"/>
        <end position="360"/>
    </location>
</feature>
<evidence type="ECO:0000256" key="6">
    <source>
        <dbReference type="SAM" id="MobiDB-lite"/>
    </source>
</evidence>
<accession>A0ABV5T8R8</accession>
<evidence type="ECO:0000256" key="5">
    <source>
        <dbReference type="ARBA" id="ARBA00023251"/>
    </source>
</evidence>
<dbReference type="SUPFAM" id="SSF52540">
    <property type="entry name" value="P-loop containing nucleoside triphosphate hydrolases"/>
    <property type="match status" value="1"/>
</dbReference>
<dbReference type="Gene3D" id="3.40.50.300">
    <property type="entry name" value="P-loop containing nucleotide triphosphate hydrolases"/>
    <property type="match status" value="1"/>
</dbReference>
<evidence type="ECO:0000259" key="7">
    <source>
        <dbReference type="PROSITE" id="PS50893"/>
    </source>
</evidence>
<dbReference type="InterPro" id="IPR027417">
    <property type="entry name" value="P-loop_NTPase"/>
</dbReference>
<dbReference type="PANTHER" id="PTHR42711">
    <property type="entry name" value="ABC TRANSPORTER ATP-BINDING PROTEIN"/>
    <property type="match status" value="1"/>
</dbReference>
<feature type="domain" description="ABC transporter" evidence="7">
    <location>
        <begin position="2"/>
        <end position="237"/>
    </location>
</feature>
<organism evidence="8 9">
    <name type="scientific">Streptosporangium vulgare</name>
    <dbReference type="NCBI Taxonomy" id="46190"/>
    <lineage>
        <taxon>Bacteria</taxon>
        <taxon>Bacillati</taxon>
        <taxon>Actinomycetota</taxon>
        <taxon>Actinomycetes</taxon>
        <taxon>Streptosporangiales</taxon>
        <taxon>Streptosporangiaceae</taxon>
        <taxon>Streptosporangium</taxon>
    </lineage>
</organism>
<dbReference type="PROSITE" id="PS00211">
    <property type="entry name" value="ABC_TRANSPORTER_1"/>
    <property type="match status" value="1"/>
</dbReference>
<comment type="subcellular location">
    <subcellularLocation>
        <location evidence="1">Cell membrane</location>
        <topology evidence="1">Peripheral membrane protein</topology>
    </subcellularLocation>
</comment>
<keyword evidence="4 8" id="KW-0067">ATP-binding</keyword>
<dbReference type="EMBL" id="JBHMBS010000003">
    <property type="protein sequence ID" value="MFB9675452.1"/>
    <property type="molecule type" value="Genomic_DNA"/>
</dbReference>
<dbReference type="PROSITE" id="PS50893">
    <property type="entry name" value="ABC_TRANSPORTER_2"/>
    <property type="match status" value="1"/>
</dbReference>
<dbReference type="InterPro" id="IPR017871">
    <property type="entry name" value="ABC_transporter-like_CS"/>
</dbReference>
<sequence>MIRTSGLTRHFTVRKETVEAVRGLDLHVASGEMVALLGPNGAGKSTTLRMLTTLLPPTSGSAEVAGHDVTTGQRGVRSRIGYIGQGNGAAHSQRGRDELISQGRAYGLGARASRDRAAELIASLDLEGVADRTVSSLSGGQRRRLDIAMGLIHAPDLLFLDEPSTGLDPQNRANLQGHIRALRAEHGTTIVLTTHYLDEADQMAERVIVIDHGRVIADDTPARLKADHAGDRVTLTFGGERDARRAVTESLGVVAGARVERTGARVVIEVAGGVQLAPKLLRGLDDAGIEVTGVEVTRPTLDDVFLSLTGRSLREDGTAGPGTTQPGTTKAGPTKTGTTGPSTTNHTAESGVTTTEGNAA</sequence>
<evidence type="ECO:0000313" key="9">
    <source>
        <dbReference type="Proteomes" id="UP001589610"/>
    </source>
</evidence>
<evidence type="ECO:0000313" key="8">
    <source>
        <dbReference type="EMBL" id="MFB9675452.1"/>
    </source>
</evidence>
<dbReference type="InterPro" id="IPR050763">
    <property type="entry name" value="ABC_transporter_ATP-binding"/>
</dbReference>
<dbReference type="SMART" id="SM00382">
    <property type="entry name" value="AAA"/>
    <property type="match status" value="1"/>
</dbReference>